<dbReference type="STRING" id="69332.A0A388LAJ8"/>
<evidence type="ECO:0000313" key="2">
    <source>
        <dbReference type="EMBL" id="GBG79212.1"/>
    </source>
</evidence>
<gene>
    <name evidence="2" type="ORF">CBR_g29263</name>
</gene>
<name>A0A388LAJ8_CHABU</name>
<comment type="caution">
    <text evidence="2">The sequence shown here is derived from an EMBL/GenBank/DDBJ whole genome shotgun (WGS) entry which is preliminary data.</text>
</comment>
<protein>
    <submittedName>
        <fullName evidence="2">Uncharacterized protein</fullName>
    </submittedName>
</protein>
<organism evidence="2 3">
    <name type="scientific">Chara braunii</name>
    <name type="common">Braun's stonewort</name>
    <dbReference type="NCBI Taxonomy" id="69332"/>
    <lineage>
        <taxon>Eukaryota</taxon>
        <taxon>Viridiplantae</taxon>
        <taxon>Streptophyta</taxon>
        <taxon>Charophyceae</taxon>
        <taxon>Charales</taxon>
        <taxon>Characeae</taxon>
        <taxon>Chara</taxon>
    </lineage>
</organism>
<feature type="region of interest" description="Disordered" evidence="1">
    <location>
        <begin position="1"/>
        <end position="23"/>
    </location>
</feature>
<reference evidence="2 3" key="1">
    <citation type="journal article" date="2018" name="Cell">
        <title>The Chara Genome: Secondary Complexity and Implications for Plant Terrestrialization.</title>
        <authorList>
            <person name="Nishiyama T."/>
            <person name="Sakayama H."/>
            <person name="Vries J.D."/>
            <person name="Buschmann H."/>
            <person name="Saint-Marcoux D."/>
            <person name="Ullrich K.K."/>
            <person name="Haas F.B."/>
            <person name="Vanderstraeten L."/>
            <person name="Becker D."/>
            <person name="Lang D."/>
            <person name="Vosolsobe S."/>
            <person name="Rombauts S."/>
            <person name="Wilhelmsson P.K.I."/>
            <person name="Janitza P."/>
            <person name="Kern R."/>
            <person name="Heyl A."/>
            <person name="Rumpler F."/>
            <person name="Villalobos L.I.A.C."/>
            <person name="Clay J.M."/>
            <person name="Skokan R."/>
            <person name="Toyoda A."/>
            <person name="Suzuki Y."/>
            <person name="Kagoshima H."/>
            <person name="Schijlen E."/>
            <person name="Tajeshwar N."/>
            <person name="Catarino B."/>
            <person name="Hetherington A.J."/>
            <person name="Saltykova A."/>
            <person name="Bonnot C."/>
            <person name="Breuninger H."/>
            <person name="Symeonidi A."/>
            <person name="Radhakrishnan G.V."/>
            <person name="Van Nieuwerburgh F."/>
            <person name="Deforce D."/>
            <person name="Chang C."/>
            <person name="Karol K.G."/>
            <person name="Hedrich R."/>
            <person name="Ulvskov P."/>
            <person name="Glockner G."/>
            <person name="Delwiche C.F."/>
            <person name="Petrasek J."/>
            <person name="Van de Peer Y."/>
            <person name="Friml J."/>
            <person name="Beilby M."/>
            <person name="Dolan L."/>
            <person name="Kohara Y."/>
            <person name="Sugano S."/>
            <person name="Fujiyama A."/>
            <person name="Delaux P.-M."/>
            <person name="Quint M."/>
            <person name="TheiBen G."/>
            <person name="Hagemann M."/>
            <person name="Harholt J."/>
            <person name="Dunand C."/>
            <person name="Zachgo S."/>
            <person name="Langdale J."/>
            <person name="Maumus F."/>
            <person name="Straeten D.V.D."/>
            <person name="Gould S.B."/>
            <person name="Rensing S.A."/>
        </authorList>
    </citation>
    <scope>NUCLEOTIDE SEQUENCE [LARGE SCALE GENOMIC DNA]</scope>
    <source>
        <strain evidence="2 3">S276</strain>
    </source>
</reference>
<keyword evidence="3" id="KW-1185">Reference proteome</keyword>
<dbReference type="AlphaFoldDB" id="A0A388LAJ8"/>
<dbReference type="EMBL" id="BFEA01000314">
    <property type="protein sequence ID" value="GBG79212.1"/>
    <property type="molecule type" value="Genomic_DNA"/>
</dbReference>
<sequence>MTVQAATQTPTSAQNSRALLSGKDTARRNKALREVLLRDLGGRRASVTRAAACPGKGGEDKLEALSHRESRVLQVVLDGIAEVEVIAMITRWRQRGTSVLHTILDWAEAAREVAALLRGTAGATAKRGTTLGSAVRGGGGVTRALRLGGGGGVKTGSHPLMVPGRLLYGVVGGSGDRSCSDTNVADPPVEESQINTDMQEDTDTSQKKEGEMNKNSQRAFSPLIVKMLEATELKSGVFWKPWRTVAEVPYSILSGLGTSAELMATTVAEIVSKGLLEGDEDLQSRAYFTDSERFYKSEESDGESWDGDDEKERPDILSDLEKIDRGKESLELLDSAGEGTPSTSKDSGLKTYLEAIGEDGSSEGSPPPH</sequence>
<dbReference type="Proteomes" id="UP000265515">
    <property type="component" value="Unassembled WGS sequence"/>
</dbReference>
<evidence type="ECO:0000313" key="3">
    <source>
        <dbReference type="Proteomes" id="UP000265515"/>
    </source>
</evidence>
<proteinExistence type="predicted"/>
<feature type="compositionally biased region" description="Acidic residues" evidence="1">
    <location>
        <begin position="300"/>
        <end position="309"/>
    </location>
</feature>
<feature type="compositionally biased region" description="Polar residues" evidence="1">
    <location>
        <begin position="1"/>
        <end position="18"/>
    </location>
</feature>
<feature type="region of interest" description="Disordered" evidence="1">
    <location>
        <begin position="295"/>
        <end position="369"/>
    </location>
</feature>
<evidence type="ECO:0000256" key="1">
    <source>
        <dbReference type="SAM" id="MobiDB-lite"/>
    </source>
</evidence>
<feature type="compositionally biased region" description="Basic and acidic residues" evidence="1">
    <location>
        <begin position="310"/>
        <end position="330"/>
    </location>
</feature>
<accession>A0A388LAJ8</accession>
<feature type="region of interest" description="Disordered" evidence="1">
    <location>
        <begin position="177"/>
        <end position="216"/>
    </location>
</feature>
<dbReference type="Gramene" id="GBG79212">
    <property type="protein sequence ID" value="GBG79212"/>
    <property type="gene ID" value="CBR_g29263"/>
</dbReference>